<evidence type="ECO:0000313" key="3">
    <source>
        <dbReference type="Proteomes" id="UP000813462"/>
    </source>
</evidence>
<dbReference type="AlphaFoldDB" id="A0A978VT02"/>
<evidence type="ECO:0000313" key="2">
    <source>
        <dbReference type="EMBL" id="KAH7541947.1"/>
    </source>
</evidence>
<dbReference type="Proteomes" id="UP000813462">
    <property type="component" value="Unassembled WGS sequence"/>
</dbReference>
<name>A0A978VT02_ZIZJJ</name>
<sequence>MSMAVALYSMSATGTPWTCRRLNPTTELGRSDREEGSGRKLRLAQAVQGTYYGFRIGRRR</sequence>
<gene>
    <name evidence="2" type="ORF">FEM48_Zijuj02G0021300</name>
</gene>
<organism evidence="2 3">
    <name type="scientific">Ziziphus jujuba var. spinosa</name>
    <dbReference type="NCBI Taxonomy" id="714518"/>
    <lineage>
        <taxon>Eukaryota</taxon>
        <taxon>Viridiplantae</taxon>
        <taxon>Streptophyta</taxon>
        <taxon>Embryophyta</taxon>
        <taxon>Tracheophyta</taxon>
        <taxon>Spermatophyta</taxon>
        <taxon>Magnoliopsida</taxon>
        <taxon>eudicotyledons</taxon>
        <taxon>Gunneridae</taxon>
        <taxon>Pentapetalae</taxon>
        <taxon>rosids</taxon>
        <taxon>fabids</taxon>
        <taxon>Rosales</taxon>
        <taxon>Rhamnaceae</taxon>
        <taxon>Paliureae</taxon>
        <taxon>Ziziphus</taxon>
    </lineage>
</organism>
<comment type="caution">
    <text evidence="2">The sequence shown here is derived from an EMBL/GenBank/DDBJ whole genome shotgun (WGS) entry which is preliminary data.</text>
</comment>
<reference evidence="2" key="1">
    <citation type="journal article" date="2021" name="Front. Plant Sci.">
        <title>Chromosome-Scale Genome Assembly for Chinese Sour Jujube and Insights Into Its Genome Evolution and Domestication Signature.</title>
        <authorList>
            <person name="Shen L.-Y."/>
            <person name="Luo H."/>
            <person name="Wang X.-L."/>
            <person name="Wang X.-M."/>
            <person name="Qiu X.-J."/>
            <person name="Liu H."/>
            <person name="Zhou S.-S."/>
            <person name="Jia K.-H."/>
            <person name="Nie S."/>
            <person name="Bao Y.-T."/>
            <person name="Zhang R.-G."/>
            <person name="Yun Q.-Z."/>
            <person name="Chai Y.-H."/>
            <person name="Lu J.-Y."/>
            <person name="Li Y."/>
            <person name="Zhao S.-W."/>
            <person name="Mao J.-F."/>
            <person name="Jia S.-G."/>
            <person name="Mao Y.-M."/>
        </authorList>
    </citation>
    <scope>NUCLEOTIDE SEQUENCE</scope>
    <source>
        <strain evidence="2">AT0</strain>
        <tissue evidence="2">Leaf</tissue>
    </source>
</reference>
<accession>A0A978VT02</accession>
<proteinExistence type="predicted"/>
<feature type="compositionally biased region" description="Basic and acidic residues" evidence="1">
    <location>
        <begin position="29"/>
        <end position="38"/>
    </location>
</feature>
<evidence type="ECO:0000256" key="1">
    <source>
        <dbReference type="SAM" id="MobiDB-lite"/>
    </source>
</evidence>
<dbReference type="EMBL" id="JAEACU010000002">
    <property type="protein sequence ID" value="KAH7541947.1"/>
    <property type="molecule type" value="Genomic_DNA"/>
</dbReference>
<protein>
    <submittedName>
        <fullName evidence="2">Uncharacterized protein</fullName>
    </submittedName>
</protein>
<feature type="region of interest" description="Disordered" evidence="1">
    <location>
        <begin position="21"/>
        <end position="40"/>
    </location>
</feature>